<gene>
    <name evidence="1" type="ORF">Q604_UNBC04772G0001</name>
</gene>
<dbReference type="GO" id="GO:0042910">
    <property type="term" value="F:xenobiotic transmembrane transporter activity"/>
    <property type="evidence" value="ECO:0007669"/>
    <property type="project" value="TreeGrafter"/>
</dbReference>
<reference evidence="1" key="1">
    <citation type="submission" date="2013-12" db="EMBL/GenBank/DDBJ databases">
        <title>A Varibaculum cambriense genome reconstructed from a premature infant gut community with otherwise low bacterial novelty that shifts toward anaerobic metabolism during the third week of life.</title>
        <authorList>
            <person name="Brown C.T."/>
            <person name="Sharon I."/>
            <person name="Thomas B.C."/>
            <person name="Castelle C.J."/>
            <person name="Morowitz M.J."/>
            <person name="Banfield J.F."/>
        </authorList>
    </citation>
    <scope>NUCLEOTIDE SEQUENCE</scope>
</reference>
<dbReference type="Pfam" id="PF00873">
    <property type="entry name" value="ACR_tran"/>
    <property type="match status" value="1"/>
</dbReference>
<dbReference type="EMBL" id="AZMM01004772">
    <property type="protein sequence ID" value="ETJ41303.1"/>
    <property type="molecule type" value="Genomic_DNA"/>
</dbReference>
<dbReference type="GO" id="GO:0005886">
    <property type="term" value="C:plasma membrane"/>
    <property type="evidence" value="ECO:0007669"/>
    <property type="project" value="TreeGrafter"/>
</dbReference>
<dbReference type="PANTHER" id="PTHR32063">
    <property type="match status" value="1"/>
</dbReference>
<dbReference type="InterPro" id="IPR001036">
    <property type="entry name" value="Acrflvin-R"/>
</dbReference>
<organism evidence="1">
    <name type="scientific">human gut metagenome</name>
    <dbReference type="NCBI Taxonomy" id="408170"/>
    <lineage>
        <taxon>unclassified sequences</taxon>
        <taxon>metagenomes</taxon>
        <taxon>organismal metagenomes</taxon>
    </lineage>
</organism>
<sequence length="119" mass="13624">FTMRTMVVGVAWPGASPQEMSDQVTDKLEEKLRDLPGVDYTKSFTDGSKSVIYINLKENLPSDKIRPAWEEARNMINDEWKSLPQGVQGPTINDRFDDVYGIIYAISGDEFSYEEKRQQ</sequence>
<name>W1YFL0_9ZZZZ</name>
<dbReference type="Gene3D" id="3.30.70.1430">
    <property type="entry name" value="Multidrug efflux transporter AcrB pore domain"/>
    <property type="match status" value="1"/>
</dbReference>
<feature type="non-terminal residue" evidence="1">
    <location>
        <position position="1"/>
    </location>
</feature>
<comment type="caution">
    <text evidence="1">The sequence shown here is derived from an EMBL/GenBank/DDBJ whole genome shotgun (WGS) entry which is preliminary data.</text>
</comment>
<feature type="non-terminal residue" evidence="1">
    <location>
        <position position="119"/>
    </location>
</feature>
<dbReference type="PANTHER" id="PTHR32063:SF18">
    <property type="entry name" value="CATION EFFLUX SYSTEM PROTEIN"/>
    <property type="match status" value="1"/>
</dbReference>
<protein>
    <submittedName>
        <fullName evidence="1">Acriflavin resistance protein</fullName>
    </submittedName>
</protein>
<evidence type="ECO:0000313" key="1">
    <source>
        <dbReference type="EMBL" id="ETJ41303.1"/>
    </source>
</evidence>
<dbReference type="SUPFAM" id="SSF82693">
    <property type="entry name" value="Multidrug efflux transporter AcrB pore domain, PN1, PN2, PC1 and PC2 subdomains"/>
    <property type="match status" value="1"/>
</dbReference>
<accession>W1YFL0</accession>
<proteinExistence type="predicted"/>
<dbReference type="AlphaFoldDB" id="W1YFL0"/>